<evidence type="ECO:0000259" key="2">
    <source>
        <dbReference type="PROSITE" id="PS50174"/>
    </source>
</evidence>
<feature type="region of interest" description="Disordered" evidence="1">
    <location>
        <begin position="43"/>
        <end position="64"/>
    </location>
</feature>
<dbReference type="InterPro" id="IPR051189">
    <property type="entry name" value="Splicing_assoc_domain"/>
</dbReference>
<dbReference type="Pfam" id="PF01585">
    <property type="entry name" value="G-patch"/>
    <property type="match status" value="1"/>
</dbReference>
<feature type="domain" description="G-patch" evidence="2">
    <location>
        <begin position="167"/>
        <end position="211"/>
    </location>
</feature>
<organism evidence="3 4">
    <name type="scientific">Neolecta irregularis (strain DAH-3)</name>
    <dbReference type="NCBI Taxonomy" id="1198029"/>
    <lineage>
        <taxon>Eukaryota</taxon>
        <taxon>Fungi</taxon>
        <taxon>Dikarya</taxon>
        <taxon>Ascomycota</taxon>
        <taxon>Taphrinomycotina</taxon>
        <taxon>Neolectales</taxon>
        <taxon>Neolectaceae</taxon>
        <taxon>Neolecta</taxon>
    </lineage>
</organism>
<dbReference type="Pfam" id="PF01424">
    <property type="entry name" value="R3H"/>
    <property type="match status" value="1"/>
</dbReference>
<dbReference type="PROSITE" id="PS50174">
    <property type="entry name" value="G_PATCH"/>
    <property type="match status" value="1"/>
</dbReference>
<gene>
    <name evidence="3" type="ORF">NEOLI_001900</name>
</gene>
<dbReference type="SMART" id="SM00443">
    <property type="entry name" value="G_patch"/>
    <property type="match status" value="1"/>
</dbReference>
<dbReference type="EMBL" id="LXFE01000678">
    <property type="protein sequence ID" value="OLL24677.1"/>
    <property type="molecule type" value="Genomic_DNA"/>
</dbReference>
<dbReference type="GO" id="GO:0003676">
    <property type="term" value="F:nucleic acid binding"/>
    <property type="evidence" value="ECO:0007669"/>
    <property type="project" value="InterPro"/>
</dbReference>
<evidence type="ECO:0000256" key="1">
    <source>
        <dbReference type="SAM" id="MobiDB-lite"/>
    </source>
</evidence>
<dbReference type="Gene3D" id="3.30.1370.50">
    <property type="entry name" value="R3H-like domain"/>
    <property type="match status" value="1"/>
</dbReference>
<dbReference type="Proteomes" id="UP000186594">
    <property type="component" value="Unassembled WGS sequence"/>
</dbReference>
<dbReference type="OrthoDB" id="21470at2759"/>
<evidence type="ECO:0000313" key="4">
    <source>
        <dbReference type="Proteomes" id="UP000186594"/>
    </source>
</evidence>
<dbReference type="InterPro" id="IPR036867">
    <property type="entry name" value="R3H_dom_sf"/>
</dbReference>
<keyword evidence="4" id="KW-1185">Reference proteome</keyword>
<reference evidence="3 4" key="1">
    <citation type="submission" date="2016-04" db="EMBL/GenBank/DDBJ databases">
        <title>Evolutionary innovation and constraint leading to complex multicellularity in the Ascomycota.</title>
        <authorList>
            <person name="Cisse O."/>
            <person name="Nguyen A."/>
            <person name="Hewitt D.A."/>
            <person name="Jedd G."/>
            <person name="Stajich J.E."/>
        </authorList>
    </citation>
    <scope>NUCLEOTIDE SEQUENCE [LARGE SCALE GENOMIC DNA]</scope>
    <source>
        <strain evidence="3 4">DAH-3</strain>
    </source>
</reference>
<dbReference type="InterPro" id="IPR001374">
    <property type="entry name" value="R3H_dom"/>
</dbReference>
<proteinExistence type="predicted"/>
<name>A0A1U7LPU6_NEOID</name>
<sequence>MHISTQGSPLRRRTVAFVCPSARPPLSACSDEEILFVPRLSRSKHPPDVDDVSPDDVSGGCTSVPRYKSVPSRYNSPLDDYISMDRASRKIIHLLALAYNLKSKSSGSGARRRPSLIRTPRTTYSPNEQMIASILKRKHSHNPSPHKIKPWIRDGEIVGNGAPEIAQNNKGRRMLENLGWKSGMVLGTCNAQSGNLHPIQAIFKNNKFGLG</sequence>
<dbReference type="AlphaFoldDB" id="A0A1U7LPU6"/>
<evidence type="ECO:0000313" key="3">
    <source>
        <dbReference type="EMBL" id="OLL24677.1"/>
    </source>
</evidence>
<dbReference type="STRING" id="1198029.A0A1U7LPU6"/>
<dbReference type="InterPro" id="IPR000467">
    <property type="entry name" value="G_patch_dom"/>
</dbReference>
<protein>
    <submittedName>
        <fullName evidence="3">Protein SQS1</fullName>
    </submittedName>
</protein>
<accession>A0A1U7LPU6</accession>
<dbReference type="PANTHER" id="PTHR14195">
    <property type="entry name" value="G PATCH DOMAIN CONTAINING PROTEIN 2"/>
    <property type="match status" value="1"/>
</dbReference>
<dbReference type="SUPFAM" id="SSF82708">
    <property type="entry name" value="R3H domain"/>
    <property type="match status" value="1"/>
</dbReference>
<comment type="caution">
    <text evidence="3">The sequence shown here is derived from an EMBL/GenBank/DDBJ whole genome shotgun (WGS) entry which is preliminary data.</text>
</comment>